<comment type="caution">
    <text evidence="2">The sequence shown here is derived from an EMBL/GenBank/DDBJ whole genome shotgun (WGS) entry which is preliminary data.</text>
</comment>
<feature type="transmembrane region" description="Helical" evidence="1">
    <location>
        <begin position="234"/>
        <end position="255"/>
    </location>
</feature>
<feature type="transmembrane region" description="Helical" evidence="1">
    <location>
        <begin position="12"/>
        <end position="33"/>
    </location>
</feature>
<keyword evidence="1" id="KW-1133">Transmembrane helix</keyword>
<accession>A0A812QZL3</accession>
<proteinExistence type="predicted"/>
<evidence type="ECO:0000313" key="2">
    <source>
        <dbReference type="EMBL" id="CAE7411513.1"/>
    </source>
</evidence>
<organism evidence="2 3">
    <name type="scientific">Symbiodinium pilosum</name>
    <name type="common">Dinoflagellate</name>
    <dbReference type="NCBI Taxonomy" id="2952"/>
    <lineage>
        <taxon>Eukaryota</taxon>
        <taxon>Sar</taxon>
        <taxon>Alveolata</taxon>
        <taxon>Dinophyceae</taxon>
        <taxon>Suessiales</taxon>
        <taxon>Symbiodiniaceae</taxon>
        <taxon>Symbiodinium</taxon>
    </lineage>
</organism>
<gene>
    <name evidence="2" type="primary">aarA</name>
    <name evidence="2" type="ORF">SPIL2461_LOCUS10140</name>
</gene>
<evidence type="ECO:0000313" key="3">
    <source>
        <dbReference type="Proteomes" id="UP000649617"/>
    </source>
</evidence>
<evidence type="ECO:0000256" key="1">
    <source>
        <dbReference type="SAM" id="Phobius"/>
    </source>
</evidence>
<feature type="transmembrane region" description="Helical" evidence="1">
    <location>
        <begin position="40"/>
        <end position="67"/>
    </location>
</feature>
<keyword evidence="1" id="KW-0812">Transmembrane</keyword>
<feature type="transmembrane region" description="Helical" evidence="1">
    <location>
        <begin position="210"/>
        <end position="228"/>
    </location>
</feature>
<name>A0A812QZL3_SYMPI</name>
<dbReference type="OrthoDB" id="449062at2759"/>
<feature type="non-terminal residue" evidence="2">
    <location>
        <position position="270"/>
    </location>
</feature>
<keyword evidence="1" id="KW-0472">Membrane</keyword>
<protein>
    <submittedName>
        <fullName evidence="2">AarA protein</fullName>
    </submittedName>
</protein>
<sequence length="270" mass="29857">IHRFWLAGKPTYAILNTMAIIAGSFSSVVNGVHDFSRESLLLTVMIFLQLTPLAITVQSFGLFIAAVDSSGTDPRYKSLEGYLRDEGCERLLARAIVGEAFTEALLSTFLQSYALLQHTISWNRLTIVSLAFSIGSISKSFAKLDKHGHVSRDIDGQAIVVGLADWSSLPFILVVVYRLTEVISQVLFFPLFQMIRDSHGIFFGKRCSGVLLWLLDVLVQAALVRYSTGNNKKLHFAVPNTIGAFEPMLLAGVGFSKYKYRGFPKLGVPF</sequence>
<dbReference type="EMBL" id="CAJNIZ010018534">
    <property type="protein sequence ID" value="CAE7411513.1"/>
    <property type="molecule type" value="Genomic_DNA"/>
</dbReference>
<dbReference type="AlphaFoldDB" id="A0A812QZL3"/>
<reference evidence="2" key="1">
    <citation type="submission" date="2021-02" db="EMBL/GenBank/DDBJ databases">
        <authorList>
            <person name="Dougan E. K."/>
            <person name="Rhodes N."/>
            <person name="Thang M."/>
            <person name="Chan C."/>
        </authorList>
    </citation>
    <scope>NUCLEOTIDE SEQUENCE</scope>
</reference>
<dbReference type="Proteomes" id="UP000649617">
    <property type="component" value="Unassembled WGS sequence"/>
</dbReference>
<keyword evidence="3" id="KW-1185">Reference proteome</keyword>